<dbReference type="FunFam" id="3.60.20.10:FF:000001">
    <property type="entry name" value="Glutamate synthase, large subunit"/>
    <property type="match status" value="1"/>
</dbReference>
<dbReference type="InterPro" id="IPR036485">
    <property type="entry name" value="Glu_synth_asu_C_sf"/>
</dbReference>
<dbReference type="InterPro" id="IPR029055">
    <property type="entry name" value="Ntn_hydrolases_N"/>
</dbReference>
<evidence type="ECO:0000256" key="14">
    <source>
        <dbReference type="ARBA" id="ARBA00023014"/>
    </source>
</evidence>
<keyword evidence="11" id="KW-0315">Glutamine amidotransferase</keyword>
<feature type="region of interest" description="Disordered" evidence="21">
    <location>
        <begin position="1"/>
        <end position="22"/>
    </location>
</feature>
<keyword evidence="13" id="KW-0408">Iron</keyword>
<evidence type="ECO:0000256" key="12">
    <source>
        <dbReference type="ARBA" id="ARBA00023002"/>
    </source>
</evidence>
<comment type="cofactor">
    <cofactor evidence="3">
        <name>FAD</name>
        <dbReference type="ChEBI" id="CHEBI:57692"/>
    </cofactor>
</comment>
<keyword evidence="15" id="KW-0314">Glutamate biosynthesis</keyword>
<dbReference type="SUPFAM" id="SSF69336">
    <property type="entry name" value="Alpha subunit of glutamate synthase, C-terminal domain"/>
    <property type="match status" value="1"/>
</dbReference>
<dbReference type="Pfam" id="PF01493">
    <property type="entry name" value="GXGXG"/>
    <property type="match status" value="1"/>
</dbReference>
<evidence type="ECO:0000256" key="10">
    <source>
        <dbReference type="ARBA" id="ARBA00022827"/>
    </source>
</evidence>
<dbReference type="Gene3D" id="2.160.20.60">
    <property type="entry name" value="Glutamate synthase, alpha subunit, C-terminal domain"/>
    <property type="match status" value="1"/>
</dbReference>
<dbReference type="GO" id="GO:0051538">
    <property type="term" value="F:3 iron, 4 sulfur cluster binding"/>
    <property type="evidence" value="ECO:0007669"/>
    <property type="project" value="UniProtKB-KW"/>
</dbReference>
<dbReference type="InterPro" id="IPR002932">
    <property type="entry name" value="Glu_synthdom"/>
</dbReference>
<dbReference type="GO" id="GO:0046872">
    <property type="term" value="F:metal ion binding"/>
    <property type="evidence" value="ECO:0007669"/>
    <property type="project" value="UniProtKB-KW"/>
</dbReference>
<dbReference type="RefSeq" id="WP_185674693.1">
    <property type="nucleotide sequence ID" value="NZ_JACHVB010000014.1"/>
</dbReference>
<dbReference type="Pfam" id="PF00310">
    <property type="entry name" value="GATase_2"/>
    <property type="match status" value="1"/>
</dbReference>
<keyword evidence="12 23" id="KW-0560">Oxidoreductase</keyword>
<keyword evidence="9" id="KW-0479">Metal-binding</keyword>
<keyword evidence="8" id="KW-0288">FMN</keyword>
<keyword evidence="6" id="KW-0028">Amino-acid biosynthesis</keyword>
<dbReference type="GO" id="GO:0004355">
    <property type="term" value="F:glutamate synthase (NADPH) activity"/>
    <property type="evidence" value="ECO:0007669"/>
    <property type="project" value="UniProtKB-EC"/>
</dbReference>
<dbReference type="Pfam" id="PF01645">
    <property type="entry name" value="Glu_synthase"/>
    <property type="match status" value="1"/>
</dbReference>
<keyword evidence="24" id="KW-1185">Reference proteome</keyword>
<evidence type="ECO:0000256" key="15">
    <source>
        <dbReference type="ARBA" id="ARBA00023164"/>
    </source>
</evidence>
<evidence type="ECO:0000313" key="24">
    <source>
        <dbReference type="Proteomes" id="UP000546464"/>
    </source>
</evidence>
<evidence type="ECO:0000256" key="17">
    <source>
        <dbReference type="ARBA" id="ARBA00037898"/>
    </source>
</evidence>
<dbReference type="SUPFAM" id="SSF51395">
    <property type="entry name" value="FMN-linked oxidoreductases"/>
    <property type="match status" value="1"/>
</dbReference>
<comment type="catalytic activity">
    <reaction evidence="18">
        <text>2 L-glutamate + NADP(+) = L-glutamine + 2-oxoglutarate + NADPH + H(+)</text>
        <dbReference type="Rhea" id="RHEA:15501"/>
        <dbReference type="ChEBI" id="CHEBI:15378"/>
        <dbReference type="ChEBI" id="CHEBI:16810"/>
        <dbReference type="ChEBI" id="CHEBI:29985"/>
        <dbReference type="ChEBI" id="CHEBI:57783"/>
        <dbReference type="ChEBI" id="CHEBI:58349"/>
        <dbReference type="ChEBI" id="CHEBI:58359"/>
        <dbReference type="EC" id="1.4.1.13"/>
    </reaction>
</comment>
<feature type="region of interest" description="Disordered" evidence="21">
    <location>
        <begin position="935"/>
        <end position="956"/>
    </location>
</feature>
<organism evidence="23 24">
    <name type="scientific">Ruficoccus amylovorans</name>
    <dbReference type="NCBI Taxonomy" id="1804625"/>
    <lineage>
        <taxon>Bacteria</taxon>
        <taxon>Pseudomonadati</taxon>
        <taxon>Verrucomicrobiota</taxon>
        <taxon>Opitutia</taxon>
        <taxon>Puniceicoccales</taxon>
        <taxon>Cerasicoccaceae</taxon>
        <taxon>Ruficoccus</taxon>
    </lineage>
</organism>
<dbReference type="InterPro" id="IPR050711">
    <property type="entry name" value="ET-N_metabolism_enzyme"/>
</dbReference>
<dbReference type="FunFam" id="3.20.20.70:FF:000053">
    <property type="entry name" value="Glutamate synthase large subunit"/>
    <property type="match status" value="1"/>
</dbReference>
<dbReference type="GO" id="GO:0019676">
    <property type="term" value="P:ammonia assimilation cycle"/>
    <property type="evidence" value="ECO:0007669"/>
    <property type="project" value="TreeGrafter"/>
</dbReference>
<evidence type="ECO:0000256" key="11">
    <source>
        <dbReference type="ARBA" id="ARBA00022962"/>
    </source>
</evidence>
<comment type="pathway">
    <text evidence="17">Amino-acid biosynthesis; L-glutamate biosynthesis via GLT pathway; L-glutamate from 2-oxoglutarate and L-glutamine (NADP(+) route): step 1/1.</text>
</comment>
<evidence type="ECO:0000256" key="19">
    <source>
        <dbReference type="ARBA" id="ARBA00072108"/>
    </source>
</evidence>
<dbReference type="InterPro" id="IPR013785">
    <property type="entry name" value="Aldolase_TIM"/>
</dbReference>
<accession>A0A842HB93</accession>
<dbReference type="CDD" id="cd02808">
    <property type="entry name" value="GltS_FMN"/>
    <property type="match status" value="1"/>
</dbReference>
<dbReference type="InterPro" id="IPR002489">
    <property type="entry name" value="Glu_synth_asu_C"/>
</dbReference>
<dbReference type="PANTHER" id="PTHR11938">
    <property type="entry name" value="FAD NADPH DEHYDROGENASE/OXIDOREDUCTASE"/>
    <property type="match status" value="1"/>
</dbReference>
<evidence type="ECO:0000256" key="9">
    <source>
        <dbReference type="ARBA" id="ARBA00022723"/>
    </source>
</evidence>
<evidence type="ECO:0000256" key="2">
    <source>
        <dbReference type="ARBA" id="ARBA00001927"/>
    </source>
</evidence>
<name>A0A842HB93_9BACT</name>
<comment type="similarity">
    <text evidence="4">Belongs to the glutamate synthase family.</text>
</comment>
<dbReference type="InterPro" id="IPR006982">
    <property type="entry name" value="Glu_synth_centr_N"/>
</dbReference>
<dbReference type="Proteomes" id="UP000546464">
    <property type="component" value="Unassembled WGS sequence"/>
</dbReference>
<evidence type="ECO:0000259" key="22">
    <source>
        <dbReference type="PROSITE" id="PS51278"/>
    </source>
</evidence>
<gene>
    <name evidence="23" type="primary">gltB</name>
    <name evidence="23" type="ORF">H5P28_05395</name>
</gene>
<reference evidence="23 24" key="1">
    <citation type="submission" date="2020-07" db="EMBL/GenBank/DDBJ databases">
        <authorList>
            <person name="Feng X."/>
        </authorList>
    </citation>
    <scope>NUCLEOTIDE SEQUENCE [LARGE SCALE GENOMIC DNA]</scope>
    <source>
        <strain evidence="23 24">JCM31066</strain>
    </source>
</reference>
<comment type="cofactor">
    <cofactor evidence="2">
        <name>[3Fe-4S] cluster</name>
        <dbReference type="ChEBI" id="CHEBI:21137"/>
    </cofactor>
</comment>
<dbReference type="PANTHER" id="PTHR11938:SF133">
    <property type="entry name" value="GLUTAMATE SYNTHASE (NADH)"/>
    <property type="match status" value="1"/>
</dbReference>
<evidence type="ECO:0000256" key="5">
    <source>
        <dbReference type="ARBA" id="ARBA00012079"/>
    </source>
</evidence>
<keyword evidence="14" id="KW-0411">Iron-sulfur</keyword>
<evidence type="ECO:0000256" key="16">
    <source>
        <dbReference type="ARBA" id="ARBA00023291"/>
    </source>
</evidence>
<evidence type="ECO:0000256" key="6">
    <source>
        <dbReference type="ARBA" id="ARBA00022605"/>
    </source>
</evidence>
<evidence type="ECO:0000256" key="13">
    <source>
        <dbReference type="ARBA" id="ARBA00023004"/>
    </source>
</evidence>
<keyword evidence="16" id="KW-0003">3Fe-4S</keyword>
<evidence type="ECO:0000313" key="23">
    <source>
        <dbReference type="EMBL" id="MBC2593692.1"/>
    </source>
</evidence>
<sequence>MANRPNTELGWPEKQGLFDPSREKDSCGVGFVCHLKGQRSHQIIEDAIEMNNHMIHRGACGCEPDTGDGAGIFVQMPDKFLRREMAAKGVKLPEEGQYGAGIIFMSPETPERSAAKEVCEQIINAEGQKLLGWRRVPVDSSILGKTSKSYEPVMEQIFIKRSPEITDDIEWERKLYIIRRRIHYAIRHNQISVASKHHNAVLSDAQVAFPGAEFFFMVSLSARTMIYKGMLTPEQISPYFHDLHDKDFESALAIVHSRFSTNTFPSWPRAHPNRFMSHNGEINTVMGNVNFMKARQAQCESDIFGKELKKVFPVINEDGSDSARFDNVLEFLHLTGRSLPHAVMMMIPEPWEKHETMSPEKKAFYEYHACMMEPWDGPASITFSDGTVVGASLDRNGLRPSRFYVTNDDRVIMASEVGTVHIDPKIVVKKGRLQPGRMFLVDTREGRIIGDEELKHQIATAQPYAEWLKENRLFLEDLPVPADVPGVDHETVLERQRAFGYTYEDLRFILGPTATNGVQPIGSMGTDIPLAVLSNKSKLLYDYFKQIFAQVTNPALDCIREELITATETFIGSEGNLLEPKPESCRMIRLHSPLIDNKQLETLRQIDKPGFKADTLEMTFKAKSGGDGLEKALEKLFAKADKAVKQGVNILVLSDRGIGPDAAPIPALLAVGGLHHHLVKQGTRTKVSIILESGEPREVHHFAVLLGYGVDAVCPYMAFESIYDMIQQDMLDIDFDKAVYNFLKGSIKGVVKTMAKMGISTVASYRGAQIFEAIGLNSSIIQKYFCGTASRIEGIDIGVIADEVAQRHTSAYPDRHIEDAEAALDPGGKYQWRRNGEYHLFNPRTIHTLQKAVRTGDFKTFQEYTALVNDQTENLATLRGLMKFKLEDREPVPLEEVEPVEAILKRFKTGAMSYGSISKEAHETLAIAMNRIGGKSNTGEGGEDPERFKTLPNGDSKRSAIKQVASGRFGVTSEYLVNSDELQIKVSQGAKPGEGGELPGAKVYPWVAKVRHSTPGVGLVSPPPHHDIYSIEDLAELIHDLKNANTGARVNVKLVAEVGVGTIAAGVAKGHADVILISGHDGGTGASPLSSIYNAGVPWELGLAETNQILLLNNLRSRVVLETDGQMKTGRDIVIGALLGAEEFGFATAPLVTMGCLMMRVCQKNTCPVGVATQNPKLREKFTGKPEHVVNFMTFIAQEIREIMAQLGFRKFTDMIGRVDLLDTREAISHWKAKGIDLTAIFHRPDVGPEVGHYCQMPQDHGLDVALDNTHLLEMCKPALEKGEKVKIDLPIININRVVGTITGSELTRRWGAQGLPEDTIWMHFTGSAGQSLGAFAPPGMTFELEGDTNDYLGKGLSGAKVIVYPPKGSAFKAHENIITGNVAFYGATLGHAYVSGVAGERFCVRNSGVKAVIEGVGDHGCEYMTGGQVICLGSTGRNFAAGMSGGVAYVYDVDGDFSNRLNHDMVNLYQLVECDDAEIASVKAEIEKHVKYTGSERGREILDNWDAALAKFSKVMPRDYERMLNCFKKVEEQGLSGDEAAMAAFEENLKDLSRVGGN</sequence>
<dbReference type="FunFam" id="3.20.20.70:FF:000031">
    <property type="entry name" value="Glutamate synthase 1 [NADH]"/>
    <property type="match status" value="1"/>
</dbReference>
<dbReference type="NCBIfam" id="NF008730">
    <property type="entry name" value="PRK11750.1"/>
    <property type="match status" value="1"/>
</dbReference>
<evidence type="ECO:0000256" key="4">
    <source>
        <dbReference type="ARBA" id="ARBA00009716"/>
    </source>
</evidence>
<dbReference type="EC" id="1.4.1.13" evidence="5"/>
<evidence type="ECO:0000256" key="18">
    <source>
        <dbReference type="ARBA" id="ARBA00048151"/>
    </source>
</evidence>
<dbReference type="PROSITE" id="PS51278">
    <property type="entry name" value="GATASE_TYPE_2"/>
    <property type="match status" value="1"/>
</dbReference>
<dbReference type="CDD" id="cd00982">
    <property type="entry name" value="gltB_C"/>
    <property type="match status" value="1"/>
</dbReference>
<dbReference type="FunFam" id="2.160.20.60:FF:000001">
    <property type="entry name" value="Glutamate synthase, large subunit"/>
    <property type="match status" value="1"/>
</dbReference>
<evidence type="ECO:0000256" key="21">
    <source>
        <dbReference type="SAM" id="MobiDB-lite"/>
    </source>
</evidence>
<dbReference type="Gene3D" id="3.60.20.10">
    <property type="entry name" value="Glutamine Phosphoribosylpyrophosphate, subunit 1, domain 1"/>
    <property type="match status" value="1"/>
</dbReference>
<comment type="caution">
    <text evidence="23">The sequence shown here is derived from an EMBL/GenBank/DDBJ whole genome shotgun (WGS) entry which is preliminary data.</text>
</comment>
<evidence type="ECO:0000256" key="7">
    <source>
        <dbReference type="ARBA" id="ARBA00022630"/>
    </source>
</evidence>
<dbReference type="GO" id="GO:0006537">
    <property type="term" value="P:glutamate biosynthetic process"/>
    <property type="evidence" value="ECO:0007669"/>
    <property type="project" value="UniProtKB-KW"/>
</dbReference>
<proteinExistence type="inferred from homology"/>
<dbReference type="CDD" id="cd00713">
    <property type="entry name" value="GltS"/>
    <property type="match status" value="1"/>
</dbReference>
<dbReference type="InterPro" id="IPR017932">
    <property type="entry name" value="GATase_2_dom"/>
</dbReference>
<evidence type="ECO:0000256" key="1">
    <source>
        <dbReference type="ARBA" id="ARBA00001917"/>
    </source>
</evidence>
<feature type="domain" description="Glutamine amidotransferase type-2" evidence="22">
    <location>
        <begin position="27"/>
        <end position="444"/>
    </location>
</feature>
<evidence type="ECO:0000256" key="3">
    <source>
        <dbReference type="ARBA" id="ARBA00001974"/>
    </source>
</evidence>
<dbReference type="Pfam" id="PF04898">
    <property type="entry name" value="Glu_syn_central"/>
    <property type="match status" value="1"/>
</dbReference>
<evidence type="ECO:0000256" key="8">
    <source>
        <dbReference type="ARBA" id="ARBA00022643"/>
    </source>
</evidence>
<evidence type="ECO:0000256" key="20">
    <source>
        <dbReference type="ARBA" id="ARBA00079921"/>
    </source>
</evidence>
<dbReference type="Gene3D" id="3.20.20.70">
    <property type="entry name" value="Aldolase class I"/>
    <property type="match status" value="2"/>
</dbReference>
<dbReference type="SUPFAM" id="SSF56235">
    <property type="entry name" value="N-terminal nucleophile aminohydrolases (Ntn hydrolases)"/>
    <property type="match status" value="1"/>
</dbReference>
<protein>
    <recommendedName>
        <fullName evidence="19">Glutamate synthase [NADPH] large chain</fullName>
        <ecNumber evidence="5">1.4.1.13</ecNumber>
    </recommendedName>
    <alternativeName>
        <fullName evidence="20">Glutamate synthase subunit alpha</fullName>
    </alternativeName>
</protein>
<keyword evidence="7" id="KW-0285">Flavoprotein</keyword>
<keyword evidence="10" id="KW-0274">FAD</keyword>
<dbReference type="EMBL" id="JACHVB010000014">
    <property type="protein sequence ID" value="MBC2593692.1"/>
    <property type="molecule type" value="Genomic_DNA"/>
</dbReference>
<comment type="cofactor">
    <cofactor evidence="1">
        <name>FMN</name>
        <dbReference type="ChEBI" id="CHEBI:58210"/>
    </cofactor>
</comment>